<dbReference type="Pfam" id="PF01814">
    <property type="entry name" value="Hemerythrin"/>
    <property type="match status" value="1"/>
</dbReference>
<sequence length="254" mass="28857">MVYWFERPFPLVPTPFAALPEGEKQNVCNEAATEMALAHNVLIRGLNSIYHQAPYVNPEDVQDFLGYAKNFVNVLTVHHDSEEDSFFPECERMAGQAGIMQNNVDQHQGFHDGLIRLQEYLTRALAGEEPYDGHRIVQLIDDFGNVLAQHLAEEVQCLLDLQRFGPEKMKGLAAALQAEGQSNIWKIGITEGIVFAFLGHDTTWENGLWAHFPPTPPGLKTLIMKGLYYWRSAWWKFSPCDQNFMPKPEPYAHA</sequence>
<organism evidence="2 3">
    <name type="scientific">Neoarthrinium moseri</name>
    <dbReference type="NCBI Taxonomy" id="1658444"/>
    <lineage>
        <taxon>Eukaryota</taxon>
        <taxon>Fungi</taxon>
        <taxon>Dikarya</taxon>
        <taxon>Ascomycota</taxon>
        <taxon>Pezizomycotina</taxon>
        <taxon>Sordariomycetes</taxon>
        <taxon>Xylariomycetidae</taxon>
        <taxon>Amphisphaeriales</taxon>
        <taxon>Apiosporaceae</taxon>
        <taxon>Neoarthrinium</taxon>
    </lineage>
</organism>
<accession>A0A9P9WK61</accession>
<dbReference type="AlphaFoldDB" id="A0A9P9WK61"/>
<comment type="caution">
    <text evidence="2">The sequence shown here is derived from an EMBL/GenBank/DDBJ whole genome shotgun (WGS) entry which is preliminary data.</text>
</comment>
<dbReference type="InterPro" id="IPR012312">
    <property type="entry name" value="Hemerythrin-like"/>
</dbReference>
<dbReference type="OrthoDB" id="58416at2759"/>
<gene>
    <name evidence="2" type="ORF">JX265_007340</name>
</gene>
<dbReference type="Gene3D" id="1.20.120.520">
    <property type="entry name" value="nmb1532 protein domain like"/>
    <property type="match status" value="1"/>
</dbReference>
<protein>
    <recommendedName>
        <fullName evidence="1">Hemerythrin-like domain-containing protein</fullName>
    </recommendedName>
</protein>
<keyword evidence="3" id="KW-1185">Reference proteome</keyword>
<reference evidence="2" key="1">
    <citation type="submission" date="2021-03" db="EMBL/GenBank/DDBJ databases">
        <title>Revisited historic fungal species revealed as producer of novel bioactive compounds through whole genome sequencing and comparative genomics.</title>
        <authorList>
            <person name="Vignolle G.A."/>
            <person name="Hochenegger N."/>
            <person name="Mach R.L."/>
            <person name="Mach-Aigner A.R."/>
            <person name="Javad Rahimi M."/>
            <person name="Salim K.A."/>
            <person name="Chan C.M."/>
            <person name="Lim L.B.L."/>
            <person name="Cai F."/>
            <person name="Druzhinina I.S."/>
            <person name="U'Ren J.M."/>
            <person name="Derntl C."/>
        </authorList>
    </citation>
    <scope>NUCLEOTIDE SEQUENCE</scope>
    <source>
        <strain evidence="2">TUCIM 5799</strain>
    </source>
</reference>
<dbReference type="CDD" id="cd12108">
    <property type="entry name" value="Hr-like"/>
    <property type="match status" value="1"/>
</dbReference>
<dbReference type="PANTHER" id="PTHR38048">
    <property type="entry name" value="EXPRESSED PROTEIN"/>
    <property type="match status" value="1"/>
</dbReference>
<name>A0A9P9WK61_9PEZI</name>
<dbReference type="Proteomes" id="UP000829685">
    <property type="component" value="Unassembled WGS sequence"/>
</dbReference>
<feature type="domain" description="Hemerythrin-like" evidence="1">
    <location>
        <begin position="34"/>
        <end position="154"/>
    </location>
</feature>
<dbReference type="EMBL" id="JAFIMR010000018">
    <property type="protein sequence ID" value="KAI1867538.1"/>
    <property type="molecule type" value="Genomic_DNA"/>
</dbReference>
<evidence type="ECO:0000313" key="2">
    <source>
        <dbReference type="EMBL" id="KAI1867538.1"/>
    </source>
</evidence>
<dbReference type="PANTHER" id="PTHR38048:SF2">
    <property type="entry name" value="HEMERYTHRIN-LIKE DOMAIN-CONTAINING PROTEIN"/>
    <property type="match status" value="1"/>
</dbReference>
<evidence type="ECO:0000259" key="1">
    <source>
        <dbReference type="Pfam" id="PF01814"/>
    </source>
</evidence>
<proteinExistence type="predicted"/>
<evidence type="ECO:0000313" key="3">
    <source>
        <dbReference type="Proteomes" id="UP000829685"/>
    </source>
</evidence>
<dbReference type="InterPro" id="IPR053206">
    <property type="entry name" value="Dimeric_xanthone_biosynth"/>
</dbReference>